<name>A0A6S7KIG3_PARCT</name>
<evidence type="ECO:0000313" key="3">
    <source>
        <dbReference type="EMBL" id="CAB4042391.1"/>
    </source>
</evidence>
<accession>A0A6S7KIG3</accession>
<dbReference type="AlphaFoldDB" id="A0A6S7KIG3"/>
<sequence>MNNRPLVYLGEELEGRAVTPNILLRGEPVTYLEENVEELEEEADVTRRLKYLKRCREQLRRRWINEYLRALDEKQKGTANRGATLLETGRVVLIKDSLKRSAKWRIGRIEGTVIGKDGVVRGYKVRTGNGYLVERPAQLVADLEIGGDSTATTTKKKRDTRKLNPEVKEFQPRRSERKAKETARNRVVGIALNELDED</sequence>
<feature type="compositionally biased region" description="Basic and acidic residues" evidence="1">
    <location>
        <begin position="161"/>
        <end position="182"/>
    </location>
</feature>
<dbReference type="Proteomes" id="UP001152795">
    <property type="component" value="Unassembled WGS sequence"/>
</dbReference>
<comment type="caution">
    <text evidence="3">The sequence shown here is derived from an EMBL/GenBank/DDBJ whole genome shotgun (WGS) entry which is preliminary data.</text>
</comment>
<proteinExistence type="predicted"/>
<dbReference type="PANTHER" id="PTHR47331">
    <property type="entry name" value="PHD-TYPE DOMAIN-CONTAINING PROTEIN"/>
    <property type="match status" value="1"/>
</dbReference>
<dbReference type="InterPro" id="IPR040676">
    <property type="entry name" value="DUF5641"/>
</dbReference>
<keyword evidence="4" id="KW-1185">Reference proteome</keyword>
<feature type="region of interest" description="Disordered" evidence="1">
    <location>
        <begin position="151"/>
        <end position="182"/>
    </location>
</feature>
<gene>
    <name evidence="3" type="ORF">PACLA_8A072478</name>
</gene>
<dbReference type="OrthoDB" id="5967017at2759"/>
<organism evidence="3 4">
    <name type="scientific">Paramuricea clavata</name>
    <name type="common">Red gorgonian</name>
    <name type="synonym">Violescent sea-whip</name>
    <dbReference type="NCBI Taxonomy" id="317549"/>
    <lineage>
        <taxon>Eukaryota</taxon>
        <taxon>Metazoa</taxon>
        <taxon>Cnidaria</taxon>
        <taxon>Anthozoa</taxon>
        <taxon>Octocorallia</taxon>
        <taxon>Malacalcyonacea</taxon>
        <taxon>Plexauridae</taxon>
        <taxon>Paramuricea</taxon>
    </lineage>
</organism>
<feature type="domain" description="DUF5641" evidence="2">
    <location>
        <begin position="48"/>
        <end position="139"/>
    </location>
</feature>
<dbReference type="EMBL" id="CACRXK020030023">
    <property type="protein sequence ID" value="CAB4042391.1"/>
    <property type="molecule type" value="Genomic_DNA"/>
</dbReference>
<evidence type="ECO:0000313" key="4">
    <source>
        <dbReference type="Proteomes" id="UP001152795"/>
    </source>
</evidence>
<dbReference type="Pfam" id="PF18701">
    <property type="entry name" value="DUF5641"/>
    <property type="match status" value="1"/>
</dbReference>
<protein>
    <recommendedName>
        <fullName evidence="2">DUF5641 domain-containing protein</fullName>
    </recommendedName>
</protein>
<reference evidence="3" key="1">
    <citation type="submission" date="2020-04" db="EMBL/GenBank/DDBJ databases">
        <authorList>
            <person name="Alioto T."/>
            <person name="Alioto T."/>
            <person name="Gomez Garrido J."/>
        </authorList>
    </citation>
    <scope>NUCLEOTIDE SEQUENCE</scope>
    <source>
        <strain evidence="3">A484AB</strain>
    </source>
</reference>
<dbReference type="PANTHER" id="PTHR47331:SF1">
    <property type="entry name" value="GAG-LIKE PROTEIN"/>
    <property type="match status" value="1"/>
</dbReference>
<evidence type="ECO:0000256" key="1">
    <source>
        <dbReference type="SAM" id="MobiDB-lite"/>
    </source>
</evidence>
<evidence type="ECO:0000259" key="2">
    <source>
        <dbReference type="Pfam" id="PF18701"/>
    </source>
</evidence>